<evidence type="ECO:0000313" key="3">
    <source>
        <dbReference type="Proteomes" id="UP000699042"/>
    </source>
</evidence>
<name>A0A9P7R4W0_9PEZI</name>
<evidence type="ECO:0000313" key="2">
    <source>
        <dbReference type="EMBL" id="KAG7048553.1"/>
    </source>
</evidence>
<proteinExistence type="predicted"/>
<gene>
    <name evidence="2" type="ORF">JMJ77_014190</name>
</gene>
<feature type="compositionally biased region" description="Low complexity" evidence="1">
    <location>
        <begin position="9"/>
        <end position="19"/>
    </location>
</feature>
<keyword evidence="3" id="KW-1185">Reference proteome</keyword>
<sequence length="72" mass="8183">MDSAKRFTASAARRSMSSWRPKKVWPQNARTFLREKKGREGEKKEETALAKLSSNVAGQIIRQHGAAKIRSR</sequence>
<organism evidence="2 3">
    <name type="scientific">Colletotrichum scovillei</name>
    <dbReference type="NCBI Taxonomy" id="1209932"/>
    <lineage>
        <taxon>Eukaryota</taxon>
        <taxon>Fungi</taxon>
        <taxon>Dikarya</taxon>
        <taxon>Ascomycota</taxon>
        <taxon>Pezizomycotina</taxon>
        <taxon>Sordariomycetes</taxon>
        <taxon>Hypocreomycetidae</taxon>
        <taxon>Glomerellales</taxon>
        <taxon>Glomerellaceae</taxon>
        <taxon>Colletotrichum</taxon>
        <taxon>Colletotrichum acutatum species complex</taxon>
    </lineage>
</organism>
<evidence type="ECO:0000256" key="1">
    <source>
        <dbReference type="SAM" id="MobiDB-lite"/>
    </source>
</evidence>
<dbReference type="EMBL" id="JAESDN010000006">
    <property type="protein sequence ID" value="KAG7048553.1"/>
    <property type="molecule type" value="Genomic_DNA"/>
</dbReference>
<reference evidence="2" key="1">
    <citation type="submission" date="2021-05" db="EMBL/GenBank/DDBJ databases">
        <title>Comparative genomics of three Colletotrichum scovillei strains and genetic complementation revealed genes involved fungal growth and virulence on chili pepper.</title>
        <authorList>
            <person name="Hsieh D.-K."/>
            <person name="Chuang S.-C."/>
            <person name="Chen C.-Y."/>
            <person name="Chao Y.-T."/>
            <person name="Lu M.-Y.J."/>
            <person name="Lee M.-H."/>
            <person name="Shih M.-C."/>
        </authorList>
    </citation>
    <scope>NUCLEOTIDE SEQUENCE</scope>
    <source>
        <strain evidence="2">Coll-153</strain>
    </source>
</reference>
<dbReference type="AlphaFoldDB" id="A0A9P7R4W0"/>
<comment type="caution">
    <text evidence="2">The sequence shown here is derived from an EMBL/GenBank/DDBJ whole genome shotgun (WGS) entry which is preliminary data.</text>
</comment>
<protein>
    <submittedName>
        <fullName evidence="2">Uncharacterized protein</fullName>
    </submittedName>
</protein>
<dbReference type="Proteomes" id="UP000699042">
    <property type="component" value="Unassembled WGS sequence"/>
</dbReference>
<feature type="region of interest" description="Disordered" evidence="1">
    <location>
        <begin position="1"/>
        <end position="22"/>
    </location>
</feature>
<accession>A0A9P7R4W0</accession>